<feature type="transmembrane region" description="Helical" evidence="1">
    <location>
        <begin position="221"/>
        <end position="249"/>
    </location>
</feature>
<keyword evidence="1" id="KW-0812">Transmembrane</keyword>
<feature type="transmembrane region" description="Helical" evidence="1">
    <location>
        <begin position="134"/>
        <end position="157"/>
    </location>
</feature>
<evidence type="ECO:0000313" key="2">
    <source>
        <dbReference type="EMBL" id="AAW84302.1"/>
    </source>
</evidence>
<evidence type="ECO:0000256" key="1">
    <source>
        <dbReference type="SAM" id="Phobius"/>
    </source>
</evidence>
<dbReference type="PANTHER" id="PTHR43471:SF1">
    <property type="entry name" value="ABC TRANSPORTER PERMEASE PROTEIN NOSY-RELATED"/>
    <property type="match status" value="1"/>
</dbReference>
<dbReference type="GO" id="GO:0005886">
    <property type="term" value="C:plasma membrane"/>
    <property type="evidence" value="ECO:0007669"/>
    <property type="project" value="UniProtKB-SubCell"/>
</dbReference>
<keyword evidence="1" id="KW-0472">Membrane</keyword>
<name>Q24M48_9BACT</name>
<dbReference type="AlphaFoldDB" id="Q24M48"/>
<proteinExistence type="predicted"/>
<organism evidence="2">
    <name type="scientific">uncultured Poribacteria bacterium 64K2</name>
    <dbReference type="NCBI Taxonomy" id="309182"/>
    <lineage>
        <taxon>Bacteria</taxon>
        <taxon>Candidatus Poribacteria</taxon>
        <taxon>environmental samples</taxon>
    </lineage>
</organism>
<keyword evidence="1" id="KW-1133">Transmembrane helix</keyword>
<dbReference type="PANTHER" id="PTHR43471">
    <property type="entry name" value="ABC TRANSPORTER PERMEASE"/>
    <property type="match status" value="1"/>
</dbReference>
<feature type="transmembrane region" description="Helical" evidence="1">
    <location>
        <begin position="255"/>
        <end position="276"/>
    </location>
</feature>
<evidence type="ECO:0008006" key="3">
    <source>
        <dbReference type="Google" id="ProtNLM"/>
    </source>
</evidence>
<protein>
    <recommendedName>
        <fullName evidence="3">ABC transporter permease subunit</fullName>
    </recommendedName>
</protein>
<feature type="transmembrane region" description="Helical" evidence="1">
    <location>
        <begin position="187"/>
        <end position="209"/>
    </location>
</feature>
<dbReference type="EMBL" id="AY713479">
    <property type="protein sequence ID" value="AAW84302.1"/>
    <property type="molecule type" value="Genomic_DNA"/>
</dbReference>
<feature type="transmembrane region" description="Helical" evidence="1">
    <location>
        <begin position="498"/>
        <end position="517"/>
    </location>
</feature>
<dbReference type="Pfam" id="PF12679">
    <property type="entry name" value="ABC2_membrane_2"/>
    <property type="match status" value="1"/>
</dbReference>
<dbReference type="GO" id="GO:0140359">
    <property type="term" value="F:ABC-type transporter activity"/>
    <property type="evidence" value="ECO:0007669"/>
    <property type="project" value="InterPro"/>
</dbReference>
<sequence length="521" mass="59609">MRILRSCALRCNKMMITLIRRELLDNLMTFRFAAAVFITLLLVVAVTAVLIKDYERRLESYNTSIETNRQKLHRWQTYSPGVERLYVDRPPNPLSLFNVGLDKRLGNKIRVSAWFVPSLWDAEMDSSDNSFLNIFSSIDIIFIFEVVLSLLALIFAYDALAGERERGTLRLVLTHPVRRGHILFAKYISAMLCLLVPLLISLLLAMILLTTSTSISLSTDAFLCIGGIVLSSLVYLSVFYLIGLLISAVTRRTSTALMLSMFVWGFLVLVYPNMILATNVPEETSEARAASALNQIKQIYEEFDRERKNFLANDPVPGDDPMFGMEGPSGWTSGSGFIENQLTQLTLFYYYSSVISYNDFYDRHLPQVPHARNYYGFLGPRMIDMAEQTWLIRKQILDDIFVRPAFVDRVLLRLSPVGIYDATTQMWAGTDLRGIQDFFGAVRQYRQEVIDYLYDKKAFGSRLWLAADQAKVDWNTLPQFSFQRTDIGMNAKRAFPDLFLLLTINLILFVIICVIFIKSEV</sequence>
<feature type="transmembrane region" description="Helical" evidence="1">
    <location>
        <begin position="30"/>
        <end position="51"/>
    </location>
</feature>
<reference evidence="2" key="1">
    <citation type="journal article" date="2006" name="Environ. Microbiol.">
        <title>Analysis of the first genome fragment from the marine sponge-associated, novel candidate phylum Poribacteria by environmental genomics.</title>
        <authorList>
            <person name="Fieseler L."/>
            <person name="Quaiser A."/>
            <person name="Schleper C."/>
            <person name="Hentschel U."/>
        </authorList>
    </citation>
    <scope>NUCLEOTIDE SEQUENCE</scope>
</reference>
<accession>Q24M48</accession>